<dbReference type="SUPFAM" id="SSF56796">
    <property type="entry name" value="Dehydroquinate synthase-like"/>
    <property type="match status" value="1"/>
</dbReference>
<evidence type="ECO:0000256" key="1">
    <source>
        <dbReference type="ARBA" id="ARBA00007358"/>
    </source>
</evidence>
<evidence type="ECO:0000256" key="2">
    <source>
        <dbReference type="ARBA" id="ARBA00022723"/>
    </source>
</evidence>
<dbReference type="NCBIfam" id="NF006941">
    <property type="entry name" value="PRK09423.1"/>
    <property type="match status" value="1"/>
</dbReference>
<evidence type="ECO:0000259" key="5">
    <source>
        <dbReference type="Pfam" id="PF00465"/>
    </source>
</evidence>
<evidence type="ECO:0000313" key="7">
    <source>
        <dbReference type="Proteomes" id="UP000038009"/>
    </source>
</evidence>
<reference evidence="6 7" key="1">
    <citation type="journal article" date="2015" name="PLoS Pathog.">
        <title>Leptomonas seymouri: Adaptations to the Dixenous Life Cycle Analyzed by Genome Sequencing, Transcriptome Profiling and Co-infection with Leishmania donovani.</title>
        <authorList>
            <person name="Kraeva N."/>
            <person name="Butenko A."/>
            <person name="Hlavacova J."/>
            <person name="Kostygov A."/>
            <person name="Myskova J."/>
            <person name="Grybchuk D."/>
            <person name="Lestinova T."/>
            <person name="Votypka J."/>
            <person name="Volf P."/>
            <person name="Opperdoes F."/>
            <person name="Flegontov P."/>
            <person name="Lukes J."/>
            <person name="Yurchenko V."/>
        </authorList>
    </citation>
    <scope>NUCLEOTIDE SEQUENCE [LARGE SCALE GENOMIC DNA]</scope>
    <source>
        <strain evidence="6 7">ATCC 30220</strain>
    </source>
</reference>
<comment type="similarity">
    <text evidence="1">Belongs to the iron-containing alcohol dehydrogenase family.</text>
</comment>
<protein>
    <submittedName>
        <fullName evidence="6">Not available</fullName>
    </submittedName>
</protein>
<dbReference type="PANTHER" id="PTHR43616">
    <property type="entry name" value="GLYCEROL DEHYDROGENASE"/>
    <property type="match status" value="1"/>
</dbReference>
<dbReference type="PROSITE" id="PS00060">
    <property type="entry name" value="ADH_IRON_2"/>
    <property type="match status" value="1"/>
</dbReference>
<feature type="domain" description="Alcohol dehydrogenase iron-type/glycerol dehydrogenase GldA" evidence="5">
    <location>
        <begin position="21"/>
        <end position="162"/>
    </location>
</feature>
<dbReference type="PROSITE" id="PS00913">
    <property type="entry name" value="ADH_IRON_1"/>
    <property type="match status" value="1"/>
</dbReference>
<dbReference type="CDD" id="cd08170">
    <property type="entry name" value="GlyDH"/>
    <property type="match status" value="1"/>
</dbReference>
<dbReference type="GO" id="GO:0046872">
    <property type="term" value="F:metal ion binding"/>
    <property type="evidence" value="ECO:0007669"/>
    <property type="project" value="UniProtKB-KW"/>
</dbReference>
<dbReference type="AlphaFoldDB" id="A0A0N1HYE8"/>
<dbReference type="Proteomes" id="UP000038009">
    <property type="component" value="Unassembled WGS sequence"/>
</dbReference>
<evidence type="ECO:0000256" key="3">
    <source>
        <dbReference type="ARBA" id="ARBA00023002"/>
    </source>
</evidence>
<dbReference type="Gene3D" id="1.20.1090.10">
    <property type="entry name" value="Dehydroquinate synthase-like - alpha domain"/>
    <property type="match status" value="1"/>
</dbReference>
<dbReference type="PANTHER" id="PTHR43616:SF5">
    <property type="entry name" value="GLYCEROL DEHYDROGENASE 1"/>
    <property type="match status" value="1"/>
</dbReference>
<keyword evidence="2" id="KW-0479">Metal-binding</keyword>
<comment type="caution">
    <text evidence="6">The sequence shown here is derived from an EMBL/GenBank/DDBJ whole genome shotgun (WGS) entry which is preliminary data.</text>
</comment>
<dbReference type="OMA" id="GVGTIMM"/>
<dbReference type="EMBL" id="LJSK01000590">
    <property type="protein sequence ID" value="KPI82705.1"/>
    <property type="molecule type" value="Genomic_DNA"/>
</dbReference>
<keyword evidence="4" id="KW-0520">NAD</keyword>
<dbReference type="Gene3D" id="3.40.50.1970">
    <property type="match status" value="1"/>
</dbReference>
<dbReference type="VEuPathDB" id="TriTrypDB:Lsey_0590_0010"/>
<gene>
    <name evidence="6" type="ORF">ABL78_8281</name>
</gene>
<dbReference type="GO" id="GO:0016614">
    <property type="term" value="F:oxidoreductase activity, acting on CH-OH group of donors"/>
    <property type="evidence" value="ECO:0007669"/>
    <property type="project" value="InterPro"/>
</dbReference>
<proteinExistence type="inferred from homology"/>
<organism evidence="6 7">
    <name type="scientific">Leptomonas seymouri</name>
    <dbReference type="NCBI Taxonomy" id="5684"/>
    <lineage>
        <taxon>Eukaryota</taxon>
        <taxon>Discoba</taxon>
        <taxon>Euglenozoa</taxon>
        <taxon>Kinetoplastea</taxon>
        <taxon>Metakinetoplastina</taxon>
        <taxon>Trypanosomatida</taxon>
        <taxon>Trypanosomatidae</taxon>
        <taxon>Leishmaniinae</taxon>
        <taxon>Leptomonas</taxon>
    </lineage>
</organism>
<keyword evidence="3" id="KW-0560">Oxidoreductase</keyword>
<sequence>MLRTFALRGAKHPAIRTAIFPGRYMQGPGAIDLLGDELARFGKRALILADPFVASSMNERITKALHGKVEATLEVFSGECCDYEINRLAANRGVEVVAGIGGGKTMDTCKALSHALRVPTAVVPSIASSDAACSALSVIYTRTGEFDRYLLLPKNPDLVLVDSEIICKAPVRFLVAGMGDALSTCFEADSAFSTHSGNMTGYMGAYTAMGLARMCYEALLEYGVMAKRACEAQSTCPALERIIEANTLLSGIGFESGGLAACHAIHNGLTVVEECHHFWHGEKVTIGVLASLFLVDRPPEVVNRVYQFCEGVGLPTTLADIGIKSISPEQLMKVAELSCAEGETMANERGVMTPMAVANAIRVADAYGRARKPAK</sequence>
<name>A0A0N1HYE8_LEPSE</name>
<keyword evidence="7" id="KW-1185">Reference proteome</keyword>
<dbReference type="InterPro" id="IPR001670">
    <property type="entry name" value="ADH_Fe/GldA"/>
</dbReference>
<evidence type="ECO:0000256" key="4">
    <source>
        <dbReference type="ARBA" id="ARBA00023027"/>
    </source>
</evidence>
<dbReference type="InterPro" id="IPR018211">
    <property type="entry name" value="ADH_Fe_CS"/>
</dbReference>
<evidence type="ECO:0000313" key="6">
    <source>
        <dbReference type="EMBL" id="KPI82705.1"/>
    </source>
</evidence>
<dbReference type="InterPro" id="IPR016205">
    <property type="entry name" value="Glycerol_DH"/>
</dbReference>
<dbReference type="GO" id="GO:0005829">
    <property type="term" value="C:cytosol"/>
    <property type="evidence" value="ECO:0007669"/>
    <property type="project" value="TreeGrafter"/>
</dbReference>
<dbReference type="Pfam" id="PF00465">
    <property type="entry name" value="Fe-ADH"/>
    <property type="match status" value="1"/>
</dbReference>
<dbReference type="OrthoDB" id="339764at2759"/>
<dbReference type="PIRSF" id="PIRSF000112">
    <property type="entry name" value="Glycerol_dehydrogenase"/>
    <property type="match status" value="1"/>
</dbReference>
<accession>A0A0N1HYE8</accession>